<keyword evidence="3" id="KW-1185">Reference proteome</keyword>
<comment type="caution">
    <text evidence="2">The sequence shown here is derived from an EMBL/GenBank/DDBJ whole genome shotgun (WGS) entry which is preliminary data.</text>
</comment>
<keyword evidence="1" id="KW-0812">Transmembrane</keyword>
<proteinExistence type="predicted"/>
<dbReference type="CDD" id="cd01324">
    <property type="entry name" value="cbb3_Oxidase_CcoQ"/>
    <property type="match status" value="1"/>
</dbReference>
<sequence>MSFYETLRHFADSYGLALMFVLFLMLCLWPFRPGSDRHNQTAANSIFKEDSDGQ</sequence>
<keyword evidence="1" id="KW-0472">Membrane</keyword>
<dbReference type="Pfam" id="PF05545">
    <property type="entry name" value="FixQ"/>
    <property type="match status" value="1"/>
</dbReference>
<reference evidence="2 3" key="1">
    <citation type="submission" date="2019-12" db="EMBL/GenBank/DDBJ databases">
        <title>Genomic-based taxomic classification of the family Erythrobacteraceae.</title>
        <authorList>
            <person name="Xu L."/>
        </authorList>
    </citation>
    <scope>NUCLEOTIDE SEQUENCE [LARGE SCALE GENOMIC DNA]</scope>
    <source>
        <strain evidence="2 3">SW-109</strain>
    </source>
</reference>
<keyword evidence="1" id="KW-1133">Transmembrane helix</keyword>
<accession>A0A6I4V1K4</accession>
<dbReference type="Proteomes" id="UP000471435">
    <property type="component" value="Unassembled WGS sequence"/>
</dbReference>
<dbReference type="RefSeq" id="WP_160730304.1">
    <property type="nucleotide sequence ID" value="NZ_CANLWR010000001.1"/>
</dbReference>
<dbReference type="OrthoDB" id="9801588at2"/>
<dbReference type="EMBL" id="WTYP01000001">
    <property type="protein sequence ID" value="MXP47151.1"/>
    <property type="molecule type" value="Genomic_DNA"/>
</dbReference>
<evidence type="ECO:0000313" key="2">
    <source>
        <dbReference type="EMBL" id="MXP47151.1"/>
    </source>
</evidence>
<dbReference type="AlphaFoldDB" id="A0A6I4V1K4"/>
<feature type="transmembrane region" description="Helical" evidence="1">
    <location>
        <begin position="13"/>
        <end position="31"/>
    </location>
</feature>
<protein>
    <submittedName>
        <fullName evidence="2">CcoQ/FixQ family Cbb3-type cytochrome c oxidase assembly chaperone</fullName>
    </submittedName>
</protein>
<name>A0A6I4V1K4_9SPHN</name>
<evidence type="ECO:0000313" key="3">
    <source>
        <dbReference type="Proteomes" id="UP000471435"/>
    </source>
</evidence>
<gene>
    <name evidence="2" type="ORF">GRI43_07080</name>
</gene>
<dbReference type="InterPro" id="IPR008621">
    <property type="entry name" value="Cbb3-typ_cyt_oxidase_comp"/>
</dbReference>
<organism evidence="2 3">
    <name type="scientific">Pontixanthobacter luteolus</name>
    <dbReference type="NCBI Taxonomy" id="295089"/>
    <lineage>
        <taxon>Bacteria</taxon>
        <taxon>Pseudomonadati</taxon>
        <taxon>Pseudomonadota</taxon>
        <taxon>Alphaproteobacteria</taxon>
        <taxon>Sphingomonadales</taxon>
        <taxon>Erythrobacteraceae</taxon>
        <taxon>Pontixanthobacter</taxon>
    </lineage>
</organism>
<evidence type="ECO:0000256" key="1">
    <source>
        <dbReference type="SAM" id="Phobius"/>
    </source>
</evidence>